<comment type="caution">
    <text evidence="2">The sequence shown here is derived from an EMBL/GenBank/DDBJ whole genome shotgun (WGS) entry which is preliminary data.</text>
</comment>
<gene>
    <name evidence="2" type="ORF">SLS62_001867</name>
</gene>
<keyword evidence="3" id="KW-1185">Reference proteome</keyword>
<dbReference type="Proteomes" id="UP001320420">
    <property type="component" value="Unassembled WGS sequence"/>
</dbReference>
<evidence type="ECO:0000313" key="3">
    <source>
        <dbReference type="Proteomes" id="UP001320420"/>
    </source>
</evidence>
<evidence type="ECO:0000256" key="1">
    <source>
        <dbReference type="SAM" id="MobiDB-lite"/>
    </source>
</evidence>
<proteinExistence type="predicted"/>
<evidence type="ECO:0000313" key="2">
    <source>
        <dbReference type="EMBL" id="KAK7756271.1"/>
    </source>
</evidence>
<protein>
    <submittedName>
        <fullName evidence="2">Uncharacterized protein</fullName>
    </submittedName>
</protein>
<dbReference type="AlphaFoldDB" id="A0AAN9UZA4"/>
<sequence>MHLLNASRKDSDEDYDTVFGEDSDEGSDTTLSEDDDEDYDYPLTWMIAGQVPMETIYAVINICPNAVLQCPERLMLQACTGYRTEVVRLLMGPEFLQYVVNSVVNCMSKVLLSLSKTTNELEMLELVGILAFQGGLEEESPDSPLTHNHVRLWLGYCLNPYMPDAITAMILVCALRHYPQIIPRFDEQQRAAVLLTLDAVKNEPDNGEAAELAKFILRMNAHQIIRGFDMEFLFDSGIGGDHYSTLFAMILGDTPRTYSSPPADYSEIQTLCWGRMVLDQIMPGIDNSPGDICTPMSYIVLSLWRPKFDGTRASLDPPADLYAFAQKVVAADQDFPGTNEHSVEANEMQPPSLFKRT</sequence>
<feature type="compositionally biased region" description="Acidic residues" evidence="1">
    <location>
        <begin position="12"/>
        <end position="37"/>
    </location>
</feature>
<organism evidence="2 3">
    <name type="scientific">Diatrype stigma</name>
    <dbReference type="NCBI Taxonomy" id="117547"/>
    <lineage>
        <taxon>Eukaryota</taxon>
        <taxon>Fungi</taxon>
        <taxon>Dikarya</taxon>
        <taxon>Ascomycota</taxon>
        <taxon>Pezizomycotina</taxon>
        <taxon>Sordariomycetes</taxon>
        <taxon>Xylariomycetidae</taxon>
        <taxon>Xylariales</taxon>
        <taxon>Diatrypaceae</taxon>
        <taxon>Diatrype</taxon>
    </lineage>
</organism>
<reference evidence="2 3" key="1">
    <citation type="submission" date="2024-02" db="EMBL/GenBank/DDBJ databases">
        <title>De novo assembly and annotation of 12 fungi associated with fruit tree decline syndrome in Ontario, Canada.</title>
        <authorList>
            <person name="Sulman M."/>
            <person name="Ellouze W."/>
            <person name="Ilyukhin E."/>
        </authorList>
    </citation>
    <scope>NUCLEOTIDE SEQUENCE [LARGE SCALE GENOMIC DNA]</scope>
    <source>
        <strain evidence="2 3">M11/M66-122</strain>
    </source>
</reference>
<name>A0AAN9UZA4_9PEZI</name>
<dbReference type="EMBL" id="JAKJXP020000008">
    <property type="protein sequence ID" value="KAK7756271.1"/>
    <property type="molecule type" value="Genomic_DNA"/>
</dbReference>
<feature type="region of interest" description="Disordered" evidence="1">
    <location>
        <begin position="336"/>
        <end position="357"/>
    </location>
</feature>
<accession>A0AAN9UZA4</accession>
<feature type="region of interest" description="Disordered" evidence="1">
    <location>
        <begin position="1"/>
        <end position="37"/>
    </location>
</feature>